<evidence type="ECO:0000256" key="1">
    <source>
        <dbReference type="SAM" id="SignalP"/>
    </source>
</evidence>
<reference evidence="2" key="2">
    <citation type="journal article" date="2015" name="Data Brief">
        <title>Shoot transcriptome of the giant reed, Arundo donax.</title>
        <authorList>
            <person name="Barrero R.A."/>
            <person name="Guerrero F.D."/>
            <person name="Moolhuijzen P."/>
            <person name="Goolsby J.A."/>
            <person name="Tidwell J."/>
            <person name="Bellgard S.E."/>
            <person name="Bellgard M.I."/>
        </authorList>
    </citation>
    <scope>NUCLEOTIDE SEQUENCE</scope>
    <source>
        <tissue evidence="2">Shoot tissue taken approximately 20 cm above the soil surface</tissue>
    </source>
</reference>
<proteinExistence type="predicted"/>
<protein>
    <submittedName>
        <fullName evidence="2">Uncharacterized protein</fullName>
    </submittedName>
</protein>
<name>A0A0A9FXN2_ARUDO</name>
<sequence>MCFSQFLFLLMIIRLLLGRGTLMHLSKAFGLISCYLNLTHITLFREWF</sequence>
<dbReference type="EMBL" id="GBRH01180859">
    <property type="protein sequence ID" value="JAE17037.1"/>
    <property type="molecule type" value="Transcribed_RNA"/>
</dbReference>
<reference evidence="2" key="1">
    <citation type="submission" date="2014-09" db="EMBL/GenBank/DDBJ databases">
        <authorList>
            <person name="Magalhaes I.L.F."/>
            <person name="Oliveira U."/>
            <person name="Santos F.R."/>
            <person name="Vidigal T.H.D.A."/>
            <person name="Brescovit A.D."/>
            <person name="Santos A.J."/>
        </authorList>
    </citation>
    <scope>NUCLEOTIDE SEQUENCE</scope>
    <source>
        <tissue evidence="2">Shoot tissue taken approximately 20 cm above the soil surface</tissue>
    </source>
</reference>
<keyword evidence="1" id="KW-0732">Signal</keyword>
<feature type="signal peptide" evidence="1">
    <location>
        <begin position="1"/>
        <end position="18"/>
    </location>
</feature>
<accession>A0A0A9FXN2</accession>
<dbReference type="AlphaFoldDB" id="A0A0A9FXN2"/>
<evidence type="ECO:0000313" key="2">
    <source>
        <dbReference type="EMBL" id="JAE17037.1"/>
    </source>
</evidence>
<feature type="chain" id="PRO_5002064836" evidence="1">
    <location>
        <begin position="19"/>
        <end position="48"/>
    </location>
</feature>
<organism evidence="2">
    <name type="scientific">Arundo donax</name>
    <name type="common">Giant reed</name>
    <name type="synonym">Donax arundinaceus</name>
    <dbReference type="NCBI Taxonomy" id="35708"/>
    <lineage>
        <taxon>Eukaryota</taxon>
        <taxon>Viridiplantae</taxon>
        <taxon>Streptophyta</taxon>
        <taxon>Embryophyta</taxon>
        <taxon>Tracheophyta</taxon>
        <taxon>Spermatophyta</taxon>
        <taxon>Magnoliopsida</taxon>
        <taxon>Liliopsida</taxon>
        <taxon>Poales</taxon>
        <taxon>Poaceae</taxon>
        <taxon>PACMAD clade</taxon>
        <taxon>Arundinoideae</taxon>
        <taxon>Arundineae</taxon>
        <taxon>Arundo</taxon>
    </lineage>
</organism>